<dbReference type="OrthoDB" id="6601214at2759"/>
<gene>
    <name evidence="1" type="ORF">CINCED_3A024184</name>
</gene>
<sequence>MSNECMPTSNEENWKKIVEGFQHRANFPHYLGAVDGKRIRITPSLSIKSLIVNRLQKLSTKPRPIRIVLQSTSDVFQILKVKRQLLNVDKFKNIRISFIRTLQQRKLFSSIASDLKLRKDIGKTGLFIKFINNCPTISMNETLTIEFVKGRLLDEEAKKITKKNKKTKTPRIIPISKKGEVLPLIPFFAGLSVLDALAGSVANVVKVINDLIADRNIPAHLGKGMYLMLYKCASYKIEQGKGLYLAPHKRGSGSSGTMKAKWQNSVTTSQKYTKQRKLSVRMILQQVLIEEIERRNTYKNSSKSSTCIPNFQSQHAKPTNVNENYNLQYLSSAQHRTDTTPTTDFIFSDL</sequence>
<dbReference type="Proteomes" id="UP000325440">
    <property type="component" value="Unassembled WGS sequence"/>
</dbReference>
<evidence type="ECO:0000313" key="1">
    <source>
        <dbReference type="EMBL" id="VVC38680.1"/>
    </source>
</evidence>
<organism evidence="1 2">
    <name type="scientific">Cinara cedri</name>
    <dbReference type="NCBI Taxonomy" id="506608"/>
    <lineage>
        <taxon>Eukaryota</taxon>
        <taxon>Metazoa</taxon>
        <taxon>Ecdysozoa</taxon>
        <taxon>Arthropoda</taxon>
        <taxon>Hexapoda</taxon>
        <taxon>Insecta</taxon>
        <taxon>Pterygota</taxon>
        <taxon>Neoptera</taxon>
        <taxon>Paraneoptera</taxon>
        <taxon>Hemiptera</taxon>
        <taxon>Sternorrhyncha</taxon>
        <taxon>Aphidomorpha</taxon>
        <taxon>Aphidoidea</taxon>
        <taxon>Aphididae</taxon>
        <taxon>Lachninae</taxon>
        <taxon>Cinara</taxon>
    </lineage>
</organism>
<name>A0A5E4N3X6_9HEMI</name>
<dbReference type="EMBL" id="CABPRJ010001492">
    <property type="protein sequence ID" value="VVC38680.1"/>
    <property type="molecule type" value="Genomic_DNA"/>
</dbReference>
<protein>
    <submittedName>
        <fullName evidence="1">Uncharacterized protein</fullName>
    </submittedName>
</protein>
<dbReference type="AlphaFoldDB" id="A0A5E4N3X6"/>
<reference evidence="1 2" key="1">
    <citation type="submission" date="2019-08" db="EMBL/GenBank/DDBJ databases">
        <authorList>
            <person name="Alioto T."/>
            <person name="Alioto T."/>
            <person name="Gomez Garrido J."/>
        </authorList>
    </citation>
    <scope>NUCLEOTIDE SEQUENCE [LARGE SCALE GENOMIC DNA]</scope>
</reference>
<evidence type="ECO:0000313" key="2">
    <source>
        <dbReference type="Proteomes" id="UP000325440"/>
    </source>
</evidence>
<proteinExistence type="predicted"/>
<keyword evidence="2" id="KW-1185">Reference proteome</keyword>
<accession>A0A5E4N3X6</accession>